<dbReference type="GO" id="GO:0003755">
    <property type="term" value="F:peptidyl-prolyl cis-trans isomerase activity"/>
    <property type="evidence" value="ECO:0007669"/>
    <property type="project" value="InterPro"/>
</dbReference>
<dbReference type="EMBL" id="NFZW01000051">
    <property type="protein sequence ID" value="RFA31535.1"/>
    <property type="molecule type" value="Genomic_DNA"/>
</dbReference>
<accession>A0A3E0WI38</accession>
<reference evidence="4" key="1">
    <citation type="submission" date="2017-05" db="EMBL/GenBank/DDBJ databases">
        <authorList>
            <person name="Sharma S."/>
            <person name="Sidhu C."/>
            <person name="Pinnaka A.K."/>
        </authorList>
    </citation>
    <scope>NUCLEOTIDE SEQUENCE [LARGE SCALE GENOMIC DNA]</scope>
    <source>
        <strain evidence="4">AK93</strain>
    </source>
</reference>
<evidence type="ECO:0000313" key="4">
    <source>
        <dbReference type="Proteomes" id="UP000256763"/>
    </source>
</evidence>
<dbReference type="InterPro" id="IPR000297">
    <property type="entry name" value="PPIase_PpiC"/>
</dbReference>
<dbReference type="InterPro" id="IPR027304">
    <property type="entry name" value="Trigger_fact/SurA_dom_sf"/>
</dbReference>
<evidence type="ECO:0000313" key="3">
    <source>
        <dbReference type="EMBL" id="RFA31535.1"/>
    </source>
</evidence>
<dbReference type="SUPFAM" id="SSF109998">
    <property type="entry name" value="Triger factor/SurA peptide-binding domain-like"/>
    <property type="match status" value="1"/>
</dbReference>
<comment type="caution">
    <text evidence="3">The sequence shown here is derived from an EMBL/GenBank/DDBJ whole genome shotgun (WGS) entry which is preliminary data.</text>
</comment>
<dbReference type="AlphaFoldDB" id="A0A3E0WI38"/>
<name>A0A3E0WI38_9GAMM</name>
<organism evidence="3 4">
    <name type="scientific">Alkalilimnicola ehrlichii</name>
    <dbReference type="NCBI Taxonomy" id="351052"/>
    <lineage>
        <taxon>Bacteria</taxon>
        <taxon>Pseudomonadati</taxon>
        <taxon>Pseudomonadota</taxon>
        <taxon>Gammaproteobacteria</taxon>
        <taxon>Chromatiales</taxon>
        <taxon>Ectothiorhodospiraceae</taxon>
        <taxon>Alkalilimnicola</taxon>
    </lineage>
</organism>
<protein>
    <recommendedName>
        <fullName evidence="2">PpiC domain-containing protein</fullName>
    </recommendedName>
</protein>
<dbReference type="PROSITE" id="PS51257">
    <property type="entry name" value="PROKAR_LIPOPROTEIN"/>
    <property type="match status" value="1"/>
</dbReference>
<keyword evidence="1" id="KW-0732">Signal</keyword>
<feature type="signal peptide" evidence="1">
    <location>
        <begin position="1"/>
        <end position="22"/>
    </location>
</feature>
<keyword evidence="4" id="KW-1185">Reference proteome</keyword>
<evidence type="ECO:0000259" key="2">
    <source>
        <dbReference type="Pfam" id="PF13145"/>
    </source>
</evidence>
<proteinExistence type="predicted"/>
<dbReference type="OrthoDB" id="6316289at2"/>
<dbReference type="Gene3D" id="1.10.4030.10">
    <property type="entry name" value="Porin chaperone SurA, peptide-binding domain"/>
    <property type="match status" value="1"/>
</dbReference>
<sequence length="290" mass="32090">MKALLRASLLLTLLLVGCGERADTDAAVERKFEDRVLAEVGGEPVYQAELDAHLLTLFGDRATAGLGADVERKALESLVMARVLARRAETELPEYRLHELEVQAALHREQLLLNAYLQQRVAPAPVSSAMVRDFYERHPERFGAGVVRSFELLMAPDALANPARDELLEALAAAQDHSNWAALAQGLRAQGHELEYRRGTSEGDLLDTRLRSVVDGVEPGQSSAPGLYNQRPFVLRVVDEVEQPPRPLTEVSGQIRQALAAQQMQAAVRSVTEPLLEEVEIDYLWDNDDN</sequence>
<feature type="chain" id="PRO_5017821660" description="PpiC domain-containing protein" evidence="1">
    <location>
        <begin position="23"/>
        <end position="290"/>
    </location>
</feature>
<dbReference type="Proteomes" id="UP000256763">
    <property type="component" value="Unassembled WGS sequence"/>
</dbReference>
<gene>
    <name evidence="3" type="ORF">CAL65_22370</name>
</gene>
<dbReference type="Pfam" id="PF13145">
    <property type="entry name" value="Rotamase_2"/>
    <property type="match status" value="1"/>
</dbReference>
<dbReference type="RefSeq" id="WP_116303835.1">
    <property type="nucleotide sequence ID" value="NZ_NFZV01000030.1"/>
</dbReference>
<evidence type="ECO:0000256" key="1">
    <source>
        <dbReference type="SAM" id="SignalP"/>
    </source>
</evidence>
<dbReference type="Gene3D" id="3.10.50.40">
    <property type="match status" value="1"/>
</dbReference>
<dbReference type="InterPro" id="IPR046357">
    <property type="entry name" value="PPIase_dom_sf"/>
</dbReference>
<feature type="domain" description="PpiC" evidence="2">
    <location>
        <begin position="126"/>
        <end position="251"/>
    </location>
</feature>